<dbReference type="Proteomes" id="UP000446866">
    <property type="component" value="Unassembled WGS sequence"/>
</dbReference>
<name>A0A845QJT9_9FIRM</name>
<dbReference type="EMBL" id="QXWK01000014">
    <property type="protein sequence ID" value="NBH61714.1"/>
    <property type="molecule type" value="Genomic_DNA"/>
</dbReference>
<sequence>MAKRKTYMMLAIVVVFTLVIQSGFCFGLEEKSTRESKKFYGGYNTDFGAQIWDITTTMSVKYNKTSSKKTLVRYELHAFGKKHLPHISEGTYTFPDGVKTYRNGTVVGIDRKSSFSGVATISDPNATHYYWAIKKDVSYSFPDGMSGKVEAECMFSVSGWTPVPGTSWWQTVTVKV</sequence>
<dbReference type="AlphaFoldDB" id="A0A845QJT9"/>
<gene>
    <name evidence="1" type="ORF">D0435_08620</name>
</gene>
<reference evidence="1 2" key="1">
    <citation type="submission" date="2018-08" db="EMBL/GenBank/DDBJ databases">
        <title>Murine metabolic-syndrome-specific gut microbial biobank.</title>
        <authorList>
            <person name="Liu C."/>
        </authorList>
    </citation>
    <scope>NUCLEOTIDE SEQUENCE [LARGE SCALE GENOMIC DNA]</scope>
    <source>
        <strain evidence="1 2">28</strain>
    </source>
</reference>
<accession>A0A845QJT9</accession>
<evidence type="ECO:0000313" key="2">
    <source>
        <dbReference type="Proteomes" id="UP000446866"/>
    </source>
</evidence>
<protein>
    <submittedName>
        <fullName evidence="1">Uncharacterized protein</fullName>
    </submittedName>
</protein>
<comment type="caution">
    <text evidence="1">The sequence shown here is derived from an EMBL/GenBank/DDBJ whole genome shotgun (WGS) entry which is preliminary data.</text>
</comment>
<organism evidence="1 2">
    <name type="scientific">Anaerotruncus colihominis</name>
    <dbReference type="NCBI Taxonomy" id="169435"/>
    <lineage>
        <taxon>Bacteria</taxon>
        <taxon>Bacillati</taxon>
        <taxon>Bacillota</taxon>
        <taxon>Clostridia</taxon>
        <taxon>Eubacteriales</taxon>
        <taxon>Oscillospiraceae</taxon>
        <taxon>Anaerotruncus</taxon>
    </lineage>
</organism>
<dbReference type="RefSeq" id="WP_160201998.1">
    <property type="nucleotide sequence ID" value="NZ_QXWK01000014.1"/>
</dbReference>
<keyword evidence="2" id="KW-1185">Reference proteome</keyword>
<proteinExistence type="predicted"/>
<evidence type="ECO:0000313" key="1">
    <source>
        <dbReference type="EMBL" id="NBH61714.1"/>
    </source>
</evidence>